<evidence type="ECO:0000313" key="3">
    <source>
        <dbReference type="Proteomes" id="UP000485058"/>
    </source>
</evidence>
<dbReference type="Proteomes" id="UP000485058">
    <property type="component" value="Unassembled WGS sequence"/>
</dbReference>
<feature type="region of interest" description="Disordered" evidence="1">
    <location>
        <begin position="80"/>
        <end position="108"/>
    </location>
</feature>
<reference evidence="2 3" key="1">
    <citation type="submission" date="2020-02" db="EMBL/GenBank/DDBJ databases">
        <title>Draft genome sequence of Haematococcus lacustris strain NIES-144.</title>
        <authorList>
            <person name="Morimoto D."/>
            <person name="Nakagawa S."/>
            <person name="Yoshida T."/>
            <person name="Sawayama S."/>
        </authorList>
    </citation>
    <scope>NUCLEOTIDE SEQUENCE [LARGE SCALE GENOMIC DNA]</scope>
    <source>
        <strain evidence="2 3">NIES-144</strain>
    </source>
</reference>
<sequence>MYRWVLSIEVKYHLVLSRLQEALQAERPDLLDLLRTRLLPVLAVEPLTVQELAWATGCEADTGKVQQLMGLLAGRFPCRAGGSDQQQCNGEKPQESNKHASSPQVSAALADLSSMMMHEYT</sequence>
<evidence type="ECO:0000313" key="2">
    <source>
        <dbReference type="EMBL" id="GFH24856.1"/>
    </source>
</evidence>
<evidence type="ECO:0000256" key="1">
    <source>
        <dbReference type="SAM" id="MobiDB-lite"/>
    </source>
</evidence>
<organism evidence="2 3">
    <name type="scientific">Haematococcus lacustris</name>
    <name type="common">Green alga</name>
    <name type="synonym">Haematococcus pluvialis</name>
    <dbReference type="NCBI Taxonomy" id="44745"/>
    <lineage>
        <taxon>Eukaryota</taxon>
        <taxon>Viridiplantae</taxon>
        <taxon>Chlorophyta</taxon>
        <taxon>core chlorophytes</taxon>
        <taxon>Chlorophyceae</taxon>
        <taxon>CS clade</taxon>
        <taxon>Chlamydomonadales</taxon>
        <taxon>Haematococcaceae</taxon>
        <taxon>Haematococcus</taxon>
    </lineage>
</organism>
<keyword evidence="3" id="KW-1185">Reference proteome</keyword>
<dbReference type="EMBL" id="BLLF01002652">
    <property type="protein sequence ID" value="GFH24856.1"/>
    <property type="molecule type" value="Genomic_DNA"/>
</dbReference>
<gene>
    <name evidence="2" type="ORF">HaLaN_22723</name>
</gene>
<accession>A0A6A0A0F5</accession>
<proteinExistence type="predicted"/>
<dbReference type="AlphaFoldDB" id="A0A6A0A0F5"/>
<protein>
    <submittedName>
        <fullName evidence="2">Uncharacterized protein</fullName>
    </submittedName>
</protein>
<comment type="caution">
    <text evidence="2">The sequence shown here is derived from an EMBL/GenBank/DDBJ whole genome shotgun (WGS) entry which is preliminary data.</text>
</comment>
<name>A0A6A0A0F5_HAELA</name>